<gene>
    <name evidence="2" type="ORF">EJO66_29035</name>
</gene>
<accession>A0ABX9ZYA2</accession>
<proteinExistence type="predicted"/>
<dbReference type="RefSeq" id="WP_125966807.1">
    <property type="nucleotide sequence ID" value="NZ_RXFQ01000024.1"/>
</dbReference>
<dbReference type="Proteomes" id="UP000271137">
    <property type="component" value="Unassembled WGS sequence"/>
</dbReference>
<keyword evidence="3" id="KW-1185">Reference proteome</keyword>
<dbReference type="EMBL" id="RXFQ01000024">
    <property type="protein sequence ID" value="RSZ29632.1"/>
    <property type="molecule type" value="Genomic_DNA"/>
</dbReference>
<protein>
    <submittedName>
        <fullName evidence="2">Uncharacterized protein</fullName>
    </submittedName>
</protein>
<reference evidence="2 3" key="1">
    <citation type="submission" date="2018-12" db="EMBL/GenBank/DDBJ databases">
        <title>The genome sequences of strain 502.</title>
        <authorList>
            <person name="Gao J."/>
            <person name="Sun J."/>
        </authorList>
    </citation>
    <scope>NUCLEOTIDE SEQUENCE [LARGE SCALE GENOMIC DNA]</scope>
    <source>
        <strain evidence="2 3">502</strain>
    </source>
</reference>
<evidence type="ECO:0000313" key="2">
    <source>
        <dbReference type="EMBL" id="RSZ29632.1"/>
    </source>
</evidence>
<evidence type="ECO:0000256" key="1">
    <source>
        <dbReference type="SAM" id="MobiDB-lite"/>
    </source>
</evidence>
<evidence type="ECO:0000313" key="3">
    <source>
        <dbReference type="Proteomes" id="UP000271137"/>
    </source>
</evidence>
<organism evidence="2 3">
    <name type="scientific">Variovorax beijingensis</name>
    <dbReference type="NCBI Taxonomy" id="2496117"/>
    <lineage>
        <taxon>Bacteria</taxon>
        <taxon>Pseudomonadati</taxon>
        <taxon>Pseudomonadota</taxon>
        <taxon>Betaproteobacteria</taxon>
        <taxon>Burkholderiales</taxon>
        <taxon>Comamonadaceae</taxon>
        <taxon>Variovorax</taxon>
    </lineage>
</organism>
<name>A0ABX9ZYA2_9BURK</name>
<sequence>MTQLGELSDADLQERARAWRRLALQGVLHARGYAHEHETELRRRNRGPMPLSDRLGTPLATSPALRRWWRFWQG</sequence>
<feature type="region of interest" description="Disordered" evidence="1">
    <location>
        <begin position="37"/>
        <end position="58"/>
    </location>
</feature>
<comment type="caution">
    <text evidence="2">The sequence shown here is derived from an EMBL/GenBank/DDBJ whole genome shotgun (WGS) entry which is preliminary data.</text>
</comment>